<dbReference type="EMBL" id="HG322949">
    <property type="protein sequence ID" value="CDG82628.1"/>
    <property type="molecule type" value="Genomic_DNA"/>
</dbReference>
<dbReference type="PROSITE" id="PS50879">
    <property type="entry name" value="RNASE_H_1"/>
    <property type="match status" value="1"/>
</dbReference>
<dbReference type="Proteomes" id="UP000027604">
    <property type="component" value="Chromosome I"/>
</dbReference>
<evidence type="ECO:0000313" key="2">
    <source>
        <dbReference type="EMBL" id="CDG82628.1"/>
    </source>
</evidence>
<dbReference type="eggNOG" id="COG0328">
    <property type="taxonomic scope" value="Bacteria"/>
</dbReference>
<evidence type="ECO:0000313" key="3">
    <source>
        <dbReference type="Proteomes" id="UP000027604"/>
    </source>
</evidence>
<dbReference type="STRING" id="1349767.GJA_1992"/>
<dbReference type="AlphaFoldDB" id="W0V5K1"/>
<sequence length="230" mass="24576">MPDMNELDDLTIAAYHGERVAARKLAARTALSETDALRRTLENVAGTRGLAALLAERRQLRQLDSERRRVKMQARADKLALKQAGPPVPAGAWRGWFDGSAHPNPGRIGIGALLTGPDGQSVAISRRLGYGNSGEAEYGALIALLEAALAAKAGQLVVYGDSQVVIDDVHKDLQQATGNGATGLASQRQRVASLMAQLGKVTLHWIPRHKNGAADRLSQQAAALWRDAEP</sequence>
<reference evidence="2 3" key="1">
    <citation type="journal article" date="2015" name="Genome Announc.">
        <title>Genome Sequence of Mushroom Soft-Rot Pathogen Janthinobacterium agaricidamnosum.</title>
        <authorList>
            <person name="Graupner K."/>
            <person name="Lackner G."/>
            <person name="Hertweck C."/>
        </authorList>
    </citation>
    <scope>NUCLEOTIDE SEQUENCE [LARGE SCALE GENOMIC DNA]</scope>
    <source>
        <strain evidence="3">NBRC 102515 / DSM 9628</strain>
    </source>
</reference>
<proteinExistence type="predicted"/>
<dbReference type="HOGENOM" id="CLU_1222862_0_0_4"/>
<accession>W0V5K1</accession>
<keyword evidence="3" id="KW-1185">Reference proteome</keyword>
<dbReference type="RefSeq" id="WP_242404495.1">
    <property type="nucleotide sequence ID" value="NZ_BCTH01000001.1"/>
</dbReference>
<dbReference type="CDD" id="cd09279">
    <property type="entry name" value="RNase_HI_like"/>
    <property type="match status" value="1"/>
</dbReference>
<organism evidence="2 3">
    <name type="scientific">Janthinobacterium agaricidamnosum NBRC 102515 = DSM 9628</name>
    <dbReference type="NCBI Taxonomy" id="1349767"/>
    <lineage>
        <taxon>Bacteria</taxon>
        <taxon>Pseudomonadati</taxon>
        <taxon>Pseudomonadota</taxon>
        <taxon>Betaproteobacteria</taxon>
        <taxon>Burkholderiales</taxon>
        <taxon>Oxalobacteraceae</taxon>
        <taxon>Janthinobacterium</taxon>
    </lineage>
</organism>
<dbReference type="GO" id="GO:0003676">
    <property type="term" value="F:nucleic acid binding"/>
    <property type="evidence" value="ECO:0007669"/>
    <property type="project" value="InterPro"/>
</dbReference>
<dbReference type="Gene3D" id="3.30.420.10">
    <property type="entry name" value="Ribonuclease H-like superfamily/Ribonuclease H"/>
    <property type="match status" value="1"/>
</dbReference>
<dbReference type="InterPro" id="IPR036397">
    <property type="entry name" value="RNaseH_sf"/>
</dbReference>
<dbReference type="InterPro" id="IPR012337">
    <property type="entry name" value="RNaseH-like_sf"/>
</dbReference>
<name>W0V5K1_9BURK</name>
<dbReference type="GO" id="GO:0004523">
    <property type="term" value="F:RNA-DNA hybrid ribonuclease activity"/>
    <property type="evidence" value="ECO:0007669"/>
    <property type="project" value="InterPro"/>
</dbReference>
<feature type="domain" description="RNase H type-1" evidence="1">
    <location>
        <begin position="89"/>
        <end position="230"/>
    </location>
</feature>
<dbReference type="PATRIC" id="fig|1349767.4.peg.3759"/>
<evidence type="ECO:0000259" key="1">
    <source>
        <dbReference type="PROSITE" id="PS50879"/>
    </source>
</evidence>
<dbReference type="KEGG" id="jag:GJA_1992"/>
<dbReference type="InterPro" id="IPR002156">
    <property type="entry name" value="RNaseH_domain"/>
</dbReference>
<dbReference type="PANTHER" id="PTHR48475:SF1">
    <property type="entry name" value="RNASE H TYPE-1 DOMAIN-CONTAINING PROTEIN"/>
    <property type="match status" value="1"/>
</dbReference>
<gene>
    <name evidence="2" type="ORF">GJA_1992</name>
</gene>
<protein>
    <submittedName>
        <fullName evidence="2">RNase H family protein</fullName>
    </submittedName>
</protein>
<dbReference type="PANTHER" id="PTHR48475">
    <property type="entry name" value="RIBONUCLEASE H"/>
    <property type="match status" value="1"/>
</dbReference>
<dbReference type="Pfam" id="PF13456">
    <property type="entry name" value="RVT_3"/>
    <property type="match status" value="1"/>
</dbReference>
<dbReference type="SUPFAM" id="SSF53098">
    <property type="entry name" value="Ribonuclease H-like"/>
    <property type="match status" value="1"/>
</dbReference>